<feature type="region of interest" description="Disordered" evidence="1">
    <location>
        <begin position="2308"/>
        <end position="2332"/>
    </location>
</feature>
<feature type="compositionally biased region" description="Basic and acidic residues" evidence="1">
    <location>
        <begin position="2317"/>
        <end position="2326"/>
    </location>
</feature>
<dbReference type="InterPro" id="IPR011989">
    <property type="entry name" value="ARM-like"/>
</dbReference>
<dbReference type="InterPro" id="IPR011430">
    <property type="entry name" value="UTP20_N"/>
</dbReference>
<evidence type="ECO:0000259" key="3">
    <source>
        <dbReference type="Pfam" id="PF20416"/>
    </source>
</evidence>
<dbReference type="PANTHER" id="PTHR17695:SF11">
    <property type="entry name" value="SMALL SUBUNIT PROCESSOME COMPONENT 20 HOMOLOG"/>
    <property type="match status" value="1"/>
</dbReference>
<feature type="domain" description="U3 small nucleolar RNA-associated protein 20 N-terminal" evidence="2">
    <location>
        <begin position="754"/>
        <end position="1342"/>
    </location>
</feature>
<proteinExistence type="predicted"/>
<name>A0A0K6FLF6_9AGAM</name>
<dbReference type="Gene3D" id="1.25.10.10">
    <property type="entry name" value="Leucine-rich Repeat Variant"/>
    <property type="match status" value="2"/>
</dbReference>
<dbReference type="Pfam" id="PF07539">
    <property type="entry name" value="UTP20_N"/>
    <property type="match status" value="1"/>
</dbReference>
<feature type="region of interest" description="Disordered" evidence="1">
    <location>
        <begin position="2485"/>
        <end position="2522"/>
    </location>
</feature>
<dbReference type="PANTHER" id="PTHR17695">
    <property type="entry name" value="SMALL SUBUNIT PROCESSOME COMPONENT 20 HOMOLOG"/>
    <property type="match status" value="1"/>
</dbReference>
<dbReference type="InterPro" id="IPR016024">
    <property type="entry name" value="ARM-type_fold"/>
</dbReference>
<feature type="domain" description="U3 small nucleolar RNA-associated protein 20" evidence="3">
    <location>
        <begin position="1554"/>
        <end position="1777"/>
    </location>
</feature>
<dbReference type="InterPro" id="IPR046523">
    <property type="entry name" value="UTP20_dom"/>
</dbReference>
<keyword evidence="6" id="KW-1185">Reference proteome</keyword>
<dbReference type="InterPro" id="IPR057525">
    <property type="entry name" value="UTP20_C"/>
</dbReference>
<gene>
    <name evidence="5" type="ORF">RSOLAG22IIIB_02860</name>
</gene>
<sequence>MAILLHHWEEAVSLWVDAVGASDDEGLKPMIELSTCLIYDLRQTLLPVAPRMLETLLGLLPRKLPPNSLELLLTALTTHLKFLVITHPDLLESTWSAFLRAASRSTQPPHVRMLAEVWGHLLRKLKKPEKEQAAQLLVASLADAPDFVAWCVVEATRAKQAQGIYTAATELIGPILDAHVGGSSGTYVLLRRVLTTLIHHSKAQSFAGIASVVVAVLEREVVALESEVKGKGKAKEDTETVGHQEQRLIRVVEVVTAMCAVRKGGKLSRQTVSNILSTIPRIFACSENSRICPEYRSLIVAALMAGDMGSWIGPGRHVLDCVWKDPLEGMRLSAILSELGWGGWKSMMLKHVLRRTPEILASHRSQCLSVLATLYKAGNLEVDGVWTVRVGSDIADGLRKWNTGDSDADLLNMLSLAPILPGAAPGVARIVSLLHNAQTNDSSLGASIRALVDLEGSEHSLRNEADLSLISLVERWWWSQSVMGALARLQTLLASVTSTIPLGDILPHLLVPLTSHSHTLRSSALQLLAGPCVARSQAQTTALARIITAETTPLTVQSSRERVVNTGKVINANGMIEGDEMQTIVIRWLVAQLKINLRPLWAPAIQTLGTLVSVGGCGEEVWGVVFSELERVCRDPSAFELRSPKLVDDTENIEKMEVDTEAEAGQSESWEEEERTWRCPAAIKFVQTVRRWEVNTAPSLEEPEPRDRLDLANYESQLLLALGGMPSLMDKHTRVLVPLFFDYASPTAPSRPPRAKTISWLTLLSKLNNPKAAFRSQELHQLYTTLLSHPDRPLQSLALTCLLTFRESHVLAIEQSLRLFLDATKWRDEMTGFRFDSLDGELRARAVEVTIRLLYGTMLEKNRRDKKSAVLTLLSGCSSQELGTLVNLMLAPFEDGLSGRLENAHTTAGGKQRTGFLTFLADVLKNLGPKLLNYWPQLLRTTMVLLRDAQAHCKSSVVAVEEDIDGFEEEPADEQTLRQARTIRQIGLKRFIDFFRSAAAESFDFSGYLPTAFQWFISPRVPFLARENTQAPSGILDLFYTWSMEPRTALYLIEYDSEVLPQVFNCLTAVNVKPVVISRVFDIIEALLEHSEVDEDIKSRIVAPHTSHLLVQLSAMVERSTELTTTTDLIQRQLRILCQVAPYISDESQASRLLLLLSPMLRRPAKMVSEKVKVDLLGIVKNAFPLVQALKDPSSEVYRTTYELISSMFQSLRTRPGRIALVEVFTQLASFSESLVPLAHITTELNAYSVKRMDEPDFNRRLTAFSAFNEEGYKSLTCELWLPLIYNMLFFIQDPEELSIRSSASLSLKRFVDEVAAQNSSDFEKTFNKVLYPGLRYGLRSKFELVRTEILSVIAHAVARCDSISSLSQLRPLLADGDDEANFFLNVYHIQTHRRTRALRRLADFAENVRSTTLSDLFMPLVGQFVESVATTDHLLVNEAITTLGRMAAHLVWGSYNAAVQHYLRLARERVPTTEKAMIRAVVSILDNFHFKMGESVEVEKPEIEGVEPSEMIDMEAETEAQTNAQREAKKIARIEEAVMTRLLPSLLHYLEKRDEAEEAIRIPVAIGIARITMHLPDTYRGPQISKLIVALSQILRSKSQDVRDLTRETLCKIAIIVGPESLSLLIKELRGALARGPQLHVLAFVVHSILVHITTGDHAPRFSVLDDCASDIAHISAEVIFGQSGKDVQAEGFKTKMREVRSSASKGLDAFMITAKYITAARIATLLAPIRSIMHETVAIKPMQQAEDILRRIASGLNSNVNIQPSDTIVLCHTLISQNAKFLKQKPAKKQHKKKTDFDVELKRDTAPESDFYASNSFRFIAFGLEILVTGFRRGRFDYADPEIISRLEPMVVVVGNTLYSQDGHVVTLGLKAAASIVKCPLRSVDKSLPVFVKQTLEIIRSAGGTESEVTQTALKSLAIMIRDCPAAKLQETDLTFLLEIITPDLEEPERQAAVFSLLRAIIARKFVVSEIYDLMGKVAEILVTNQSSQVQELARSVLLQFLLDYPQGKGRLRTQLNALARNLDYTFDSGRKSVMELLAAVFSKFTDPIIDEHADMFFVALVLRIANDDSTKCREMAAALIQQLLGRVGETRRKNLMVHVHNWAEQEEKEQLAGVAAQVYGLTLDALHTEARTFVLEMATDLRGLIQRSAYRLGKETDSMDLDDDDNGATWQVSYHALTTLGKLYREFPEQLHSASPGDWGSIYSHLLFPHAWVRLASCRLVGLLFASVPISDDNLTLGENLAEGSIANPAGTTIAFATLVDVTQKLCSQLRSIHLDDTLSTQVVKNLFYVGKIFTLVYEKAKLGDSTDPQVGTKAEDEQRVQSDSEDEEEAFEDRTAKALSNPLAWIFSKLSYQARSAHIARLNKAPKSGKWHIHIGSIVRWFAAMASHLPPSILETFLPHILAPVYRIAEEDTIKDTELDNLKTLTHELQALLQQRIGTTAFANAYSRIRQGVVRVRQERKIQRATLATTHPEAAARRKLQRNITKKEGKKRKDRGFADAKIRNNAVKKRRRAGEEDV</sequence>
<evidence type="ECO:0000259" key="4">
    <source>
        <dbReference type="Pfam" id="PF23099"/>
    </source>
</evidence>
<evidence type="ECO:0000313" key="6">
    <source>
        <dbReference type="Proteomes" id="UP000044841"/>
    </source>
</evidence>
<dbReference type="Pfam" id="PF20416">
    <property type="entry name" value="UTP20"/>
    <property type="match status" value="1"/>
</dbReference>
<organism evidence="5 6">
    <name type="scientific">Rhizoctonia solani</name>
    <dbReference type="NCBI Taxonomy" id="456999"/>
    <lineage>
        <taxon>Eukaryota</taxon>
        <taxon>Fungi</taxon>
        <taxon>Dikarya</taxon>
        <taxon>Basidiomycota</taxon>
        <taxon>Agaricomycotina</taxon>
        <taxon>Agaricomycetes</taxon>
        <taxon>Cantharellales</taxon>
        <taxon>Ceratobasidiaceae</taxon>
        <taxon>Rhizoctonia</taxon>
    </lineage>
</organism>
<evidence type="ECO:0000259" key="2">
    <source>
        <dbReference type="Pfam" id="PF07539"/>
    </source>
</evidence>
<dbReference type="GO" id="GO:0030686">
    <property type="term" value="C:90S preribosome"/>
    <property type="evidence" value="ECO:0007669"/>
    <property type="project" value="TreeGrafter"/>
</dbReference>
<dbReference type="SUPFAM" id="SSF48371">
    <property type="entry name" value="ARM repeat"/>
    <property type="match status" value="2"/>
</dbReference>
<dbReference type="GO" id="GO:0032040">
    <property type="term" value="C:small-subunit processome"/>
    <property type="evidence" value="ECO:0007669"/>
    <property type="project" value="TreeGrafter"/>
</dbReference>
<reference evidence="5 6" key="1">
    <citation type="submission" date="2015-07" db="EMBL/GenBank/DDBJ databases">
        <authorList>
            <person name="Noorani M."/>
        </authorList>
    </citation>
    <scope>NUCLEOTIDE SEQUENCE [LARGE SCALE GENOMIC DNA]</scope>
    <source>
        <strain evidence="5">BBA 69670</strain>
    </source>
</reference>
<dbReference type="InterPro" id="IPR052575">
    <property type="entry name" value="SSU_processome_comp_20"/>
</dbReference>
<dbReference type="Pfam" id="PF23099">
    <property type="entry name" value="UTP20_C"/>
    <property type="match status" value="1"/>
</dbReference>
<protein>
    <submittedName>
        <fullName evidence="5">U3 small nucleolar RNA-associated protein 20</fullName>
    </submittedName>
</protein>
<evidence type="ECO:0000313" key="5">
    <source>
        <dbReference type="EMBL" id="CUA66952.1"/>
    </source>
</evidence>
<feature type="domain" description="U3 small nucleolar RNA-associated protein 20 C-terminal" evidence="4">
    <location>
        <begin position="2249"/>
        <end position="2497"/>
    </location>
</feature>
<evidence type="ECO:0000256" key="1">
    <source>
        <dbReference type="SAM" id="MobiDB-lite"/>
    </source>
</evidence>
<dbReference type="EMBL" id="CYGV01000002">
    <property type="protein sequence ID" value="CUA66952.1"/>
    <property type="molecule type" value="Genomic_DNA"/>
</dbReference>
<dbReference type="Proteomes" id="UP000044841">
    <property type="component" value="Unassembled WGS sequence"/>
</dbReference>
<accession>A0A0K6FLF6</accession>